<feature type="region of interest" description="Disordered" evidence="1">
    <location>
        <begin position="1"/>
        <end position="64"/>
    </location>
</feature>
<dbReference type="AlphaFoldDB" id="A0A4U5PCZ3"/>
<accession>A0A4U5PCZ3</accession>
<evidence type="ECO:0000256" key="1">
    <source>
        <dbReference type="SAM" id="MobiDB-lite"/>
    </source>
</evidence>
<proteinExistence type="predicted"/>
<comment type="caution">
    <text evidence="2">The sequence shown here is derived from an EMBL/GenBank/DDBJ whole genome shotgun (WGS) entry which is preliminary data.</text>
</comment>
<reference evidence="2 3" key="1">
    <citation type="journal article" date="2015" name="Genome Biol.">
        <title>Comparative genomics of Steinernema reveals deeply conserved gene regulatory networks.</title>
        <authorList>
            <person name="Dillman A.R."/>
            <person name="Macchietto M."/>
            <person name="Porter C.F."/>
            <person name="Rogers A."/>
            <person name="Williams B."/>
            <person name="Antoshechkin I."/>
            <person name="Lee M.M."/>
            <person name="Goodwin Z."/>
            <person name="Lu X."/>
            <person name="Lewis E.E."/>
            <person name="Goodrich-Blair H."/>
            <person name="Stock S.P."/>
            <person name="Adams B.J."/>
            <person name="Sternberg P.W."/>
            <person name="Mortazavi A."/>
        </authorList>
    </citation>
    <scope>NUCLEOTIDE SEQUENCE [LARGE SCALE GENOMIC DNA]</scope>
    <source>
        <strain evidence="2 3">ALL</strain>
    </source>
</reference>
<keyword evidence="3" id="KW-1185">Reference proteome</keyword>
<evidence type="ECO:0000313" key="2">
    <source>
        <dbReference type="EMBL" id="TKR94091.1"/>
    </source>
</evidence>
<protein>
    <submittedName>
        <fullName evidence="2">Uncharacterized protein</fullName>
    </submittedName>
</protein>
<evidence type="ECO:0000313" key="3">
    <source>
        <dbReference type="Proteomes" id="UP000298663"/>
    </source>
</evidence>
<sequence length="133" mass="14508">MTFDLSGTGGSPRKTGRSPGDLRTPSTSSLPQRTLEPITADFLAQRPSESFRGPPPSSSSNYALPLGSKGYLRTRISAFISSAPHDIRVSKPRTEKSTRIDVRNRRATIEIAAGKQLAFADFLQDLFAPLEFL</sequence>
<name>A0A4U5PCZ3_STECR</name>
<gene>
    <name evidence="2" type="ORF">L596_008425</name>
</gene>
<dbReference type="EMBL" id="AZBU02000002">
    <property type="protein sequence ID" value="TKR94091.1"/>
    <property type="molecule type" value="Genomic_DNA"/>
</dbReference>
<organism evidence="2 3">
    <name type="scientific">Steinernema carpocapsae</name>
    <name type="common">Entomopathogenic nematode</name>
    <dbReference type="NCBI Taxonomy" id="34508"/>
    <lineage>
        <taxon>Eukaryota</taxon>
        <taxon>Metazoa</taxon>
        <taxon>Ecdysozoa</taxon>
        <taxon>Nematoda</taxon>
        <taxon>Chromadorea</taxon>
        <taxon>Rhabditida</taxon>
        <taxon>Tylenchina</taxon>
        <taxon>Panagrolaimomorpha</taxon>
        <taxon>Strongyloidoidea</taxon>
        <taxon>Steinernematidae</taxon>
        <taxon>Steinernema</taxon>
    </lineage>
</organism>
<dbReference type="Proteomes" id="UP000298663">
    <property type="component" value="Unassembled WGS sequence"/>
</dbReference>
<reference evidence="2 3" key="2">
    <citation type="journal article" date="2019" name="G3 (Bethesda)">
        <title>Hybrid Assembly of the Genome of the Entomopathogenic Nematode Steinernema carpocapsae Identifies the X-Chromosome.</title>
        <authorList>
            <person name="Serra L."/>
            <person name="Macchietto M."/>
            <person name="Macias-Munoz A."/>
            <person name="McGill C.J."/>
            <person name="Rodriguez I.M."/>
            <person name="Rodriguez B."/>
            <person name="Murad R."/>
            <person name="Mortazavi A."/>
        </authorList>
    </citation>
    <scope>NUCLEOTIDE SEQUENCE [LARGE SCALE GENOMIC DNA]</scope>
    <source>
        <strain evidence="2 3">ALL</strain>
    </source>
</reference>